<sequence>MTKTLNLAFATTLAAATLFGGSAALAGGSYYDGIWPSAKQDRMIEEKRQSNPRAYSDYTRQDVRAKRVGPADGDYYPGLDSSTLADR</sequence>
<reference evidence="3" key="1">
    <citation type="submission" date="2021-07" db="EMBL/GenBank/DDBJ databases">
        <title>Shinella sp. nov., a novel member of the genus Shinella from water.</title>
        <authorList>
            <person name="Deng Y."/>
        </authorList>
    </citation>
    <scope>NUCLEOTIDE SEQUENCE</scope>
    <source>
        <strain evidence="3">CPCC 100929</strain>
    </source>
</reference>
<dbReference type="RefSeq" id="WP_256117906.1">
    <property type="nucleotide sequence ID" value="NZ_WHSB02000005.1"/>
</dbReference>
<comment type="caution">
    <text evidence="3">The sequence shown here is derived from an EMBL/GenBank/DDBJ whole genome shotgun (WGS) entry which is preliminary data.</text>
</comment>
<organism evidence="3 4">
    <name type="scientific">Shinella lacus</name>
    <dbReference type="NCBI Taxonomy" id="2654216"/>
    <lineage>
        <taxon>Bacteria</taxon>
        <taxon>Pseudomonadati</taxon>
        <taxon>Pseudomonadota</taxon>
        <taxon>Alphaproteobacteria</taxon>
        <taxon>Hyphomicrobiales</taxon>
        <taxon>Rhizobiaceae</taxon>
        <taxon>Shinella</taxon>
    </lineage>
</organism>
<evidence type="ECO:0000256" key="2">
    <source>
        <dbReference type="SAM" id="SignalP"/>
    </source>
</evidence>
<name>A0ABT1R833_9HYPH</name>
<proteinExistence type="predicted"/>
<dbReference type="Proteomes" id="UP000996601">
    <property type="component" value="Unassembled WGS sequence"/>
</dbReference>
<feature type="signal peptide" evidence="2">
    <location>
        <begin position="1"/>
        <end position="26"/>
    </location>
</feature>
<protein>
    <recommendedName>
        <fullName evidence="5">DUF4148 domain-containing protein</fullName>
    </recommendedName>
</protein>
<feature type="region of interest" description="Disordered" evidence="1">
    <location>
        <begin position="43"/>
        <end position="87"/>
    </location>
</feature>
<evidence type="ECO:0008006" key="5">
    <source>
        <dbReference type="Google" id="ProtNLM"/>
    </source>
</evidence>
<evidence type="ECO:0000313" key="4">
    <source>
        <dbReference type="Proteomes" id="UP000996601"/>
    </source>
</evidence>
<gene>
    <name evidence="3" type="ORF">GB927_014875</name>
</gene>
<keyword evidence="4" id="KW-1185">Reference proteome</keyword>
<evidence type="ECO:0000256" key="1">
    <source>
        <dbReference type="SAM" id="MobiDB-lite"/>
    </source>
</evidence>
<evidence type="ECO:0000313" key="3">
    <source>
        <dbReference type="EMBL" id="MCQ4631332.1"/>
    </source>
</evidence>
<dbReference type="EMBL" id="WHSB02000005">
    <property type="protein sequence ID" value="MCQ4631332.1"/>
    <property type="molecule type" value="Genomic_DNA"/>
</dbReference>
<accession>A0ABT1R833</accession>
<feature type="chain" id="PRO_5045838908" description="DUF4148 domain-containing protein" evidence="2">
    <location>
        <begin position="27"/>
        <end position="87"/>
    </location>
</feature>
<keyword evidence="2" id="KW-0732">Signal</keyword>